<sequence>MNLRPPYHQYFKSAMDYSCWTALGSLYHVALKATRGMWASHGVAICQWKQISEGLDDDVPSYSRL</sequence>
<dbReference type="AlphaFoldDB" id="A0A4Z2FV88"/>
<dbReference type="EMBL" id="SRLO01000864">
    <property type="protein sequence ID" value="TNN45148.1"/>
    <property type="molecule type" value="Genomic_DNA"/>
</dbReference>
<organism evidence="1 2">
    <name type="scientific">Liparis tanakae</name>
    <name type="common">Tanaka's snailfish</name>
    <dbReference type="NCBI Taxonomy" id="230148"/>
    <lineage>
        <taxon>Eukaryota</taxon>
        <taxon>Metazoa</taxon>
        <taxon>Chordata</taxon>
        <taxon>Craniata</taxon>
        <taxon>Vertebrata</taxon>
        <taxon>Euteleostomi</taxon>
        <taxon>Actinopterygii</taxon>
        <taxon>Neopterygii</taxon>
        <taxon>Teleostei</taxon>
        <taxon>Neoteleostei</taxon>
        <taxon>Acanthomorphata</taxon>
        <taxon>Eupercaria</taxon>
        <taxon>Perciformes</taxon>
        <taxon>Cottioidei</taxon>
        <taxon>Cottales</taxon>
        <taxon>Liparidae</taxon>
        <taxon>Liparis</taxon>
    </lineage>
</organism>
<evidence type="ECO:0000313" key="2">
    <source>
        <dbReference type="Proteomes" id="UP000314294"/>
    </source>
</evidence>
<dbReference type="Proteomes" id="UP000314294">
    <property type="component" value="Unassembled WGS sequence"/>
</dbReference>
<keyword evidence="2" id="KW-1185">Reference proteome</keyword>
<gene>
    <name evidence="1" type="ORF">EYF80_044644</name>
</gene>
<accession>A0A4Z2FV88</accession>
<comment type="caution">
    <text evidence="1">The sequence shown here is derived from an EMBL/GenBank/DDBJ whole genome shotgun (WGS) entry which is preliminary data.</text>
</comment>
<reference evidence="1 2" key="1">
    <citation type="submission" date="2019-03" db="EMBL/GenBank/DDBJ databases">
        <title>First draft genome of Liparis tanakae, snailfish: a comprehensive survey of snailfish specific genes.</title>
        <authorList>
            <person name="Kim W."/>
            <person name="Song I."/>
            <person name="Jeong J.-H."/>
            <person name="Kim D."/>
            <person name="Kim S."/>
            <person name="Ryu S."/>
            <person name="Song J.Y."/>
            <person name="Lee S.K."/>
        </authorList>
    </citation>
    <scope>NUCLEOTIDE SEQUENCE [LARGE SCALE GENOMIC DNA]</scope>
    <source>
        <tissue evidence="1">Muscle</tissue>
    </source>
</reference>
<protein>
    <submittedName>
        <fullName evidence="1">Uncharacterized protein</fullName>
    </submittedName>
</protein>
<evidence type="ECO:0000313" key="1">
    <source>
        <dbReference type="EMBL" id="TNN45148.1"/>
    </source>
</evidence>
<name>A0A4Z2FV88_9TELE</name>
<proteinExistence type="predicted"/>